<organism evidence="4">
    <name type="scientific">Chaetoceros debilis</name>
    <dbReference type="NCBI Taxonomy" id="122233"/>
    <lineage>
        <taxon>Eukaryota</taxon>
        <taxon>Sar</taxon>
        <taxon>Stramenopiles</taxon>
        <taxon>Ochrophyta</taxon>
        <taxon>Bacillariophyta</taxon>
        <taxon>Coscinodiscophyceae</taxon>
        <taxon>Chaetocerotophycidae</taxon>
        <taxon>Chaetocerotales</taxon>
        <taxon>Chaetocerotaceae</taxon>
        <taxon>Chaetoceros</taxon>
    </lineage>
</organism>
<dbReference type="AlphaFoldDB" id="A0A7S3QAI6"/>
<name>A0A7S3QAI6_9STRA</name>
<feature type="signal peptide" evidence="3">
    <location>
        <begin position="1"/>
        <end position="17"/>
    </location>
</feature>
<evidence type="ECO:0000256" key="1">
    <source>
        <dbReference type="SAM" id="Coils"/>
    </source>
</evidence>
<evidence type="ECO:0000256" key="2">
    <source>
        <dbReference type="SAM" id="MobiDB-lite"/>
    </source>
</evidence>
<dbReference type="PANTHER" id="PTHR33598:SF4">
    <property type="entry name" value="OS02G0833400 PROTEIN"/>
    <property type="match status" value="1"/>
</dbReference>
<feature type="compositionally biased region" description="Acidic residues" evidence="2">
    <location>
        <begin position="315"/>
        <end position="332"/>
    </location>
</feature>
<keyword evidence="1" id="KW-0175">Coiled coil</keyword>
<keyword evidence="3" id="KW-0732">Signal</keyword>
<gene>
    <name evidence="4" type="ORF">CDEB00056_LOCUS16077</name>
</gene>
<feature type="compositionally biased region" description="Low complexity" evidence="2">
    <location>
        <begin position="149"/>
        <end position="163"/>
    </location>
</feature>
<feature type="compositionally biased region" description="Low complexity" evidence="2">
    <location>
        <begin position="512"/>
        <end position="527"/>
    </location>
</feature>
<feature type="compositionally biased region" description="Low complexity" evidence="2">
    <location>
        <begin position="180"/>
        <end position="200"/>
    </location>
</feature>
<feature type="compositionally biased region" description="Acidic residues" evidence="2">
    <location>
        <begin position="134"/>
        <end position="146"/>
    </location>
</feature>
<dbReference type="InterPro" id="IPR008479">
    <property type="entry name" value="DUF760"/>
</dbReference>
<protein>
    <submittedName>
        <fullName evidence="4">Uncharacterized protein</fullName>
    </submittedName>
</protein>
<feature type="region of interest" description="Disordered" evidence="2">
    <location>
        <begin position="311"/>
        <end position="390"/>
    </location>
</feature>
<feature type="coiled-coil region" evidence="1">
    <location>
        <begin position="398"/>
        <end position="425"/>
    </location>
</feature>
<feature type="region of interest" description="Disordered" evidence="2">
    <location>
        <begin position="512"/>
        <end position="553"/>
    </location>
</feature>
<accession>A0A7S3QAI6</accession>
<proteinExistence type="predicted"/>
<evidence type="ECO:0000313" key="4">
    <source>
        <dbReference type="EMBL" id="CAE0471224.1"/>
    </source>
</evidence>
<sequence>MVSLAAIIAASASTATAFLAPANINIHTIRRSTITTTSTTTITTTMPTFHRKIHIVWADKPPDDGGGKGGGGNSNSNGNGTGNGLDDFLDPKKAFQESDNLKRARAALSEDALPITFKEEGSGTGTGTVSGLDAQDDDGQSQDINDEGSTINSNSNNSNSNNITEEEEKENKEKAEEENANVSADSDTDTDSSGSTALTSTSSDLVVAMNEKNNAYLNVVAKLSPSDLISKFTTTAHPRVQDAVRSTILGLIGTLPQMAFETTTITTGERLASLMFQLQMTGYMFKNAEYRLSLSQSLGMSSTSTSTNMMLLLEGDGDDGVQLDDDDDDEDGPLSSGQVRGKIKVRYGVKRDDETASSSSSSDAANDDESKGSDEDEKDEKENSSPGMEVEVDAAAYMAELRNEVAKLRDDLSATRKSKEEAIRKDLLLYIRTLPQQELNTLTDTMSNDVMGAMKGLVNVVMGGIGEGQIDKDTVTEQSGEAMAQLCMWQLVVGYNLRELEVREEMKNALVSGSLDNDNGNGSNGESGVEDDDGNDDTDDGKGSIDYGSGGFE</sequence>
<dbReference type="EMBL" id="HBIO01020885">
    <property type="protein sequence ID" value="CAE0471224.1"/>
    <property type="molecule type" value="Transcribed_RNA"/>
</dbReference>
<feature type="region of interest" description="Disordered" evidence="2">
    <location>
        <begin position="114"/>
        <end position="200"/>
    </location>
</feature>
<dbReference type="PANTHER" id="PTHR33598">
    <property type="entry name" value="OS02G0833400 PROTEIN"/>
    <property type="match status" value="1"/>
</dbReference>
<feature type="region of interest" description="Disordered" evidence="2">
    <location>
        <begin position="58"/>
        <end position="91"/>
    </location>
</feature>
<reference evidence="4" key="1">
    <citation type="submission" date="2021-01" db="EMBL/GenBank/DDBJ databases">
        <authorList>
            <person name="Corre E."/>
            <person name="Pelletier E."/>
            <person name="Niang G."/>
            <person name="Scheremetjew M."/>
            <person name="Finn R."/>
            <person name="Kale V."/>
            <person name="Holt S."/>
            <person name="Cochrane G."/>
            <person name="Meng A."/>
            <person name="Brown T."/>
            <person name="Cohen L."/>
        </authorList>
    </citation>
    <scope>NUCLEOTIDE SEQUENCE</scope>
    <source>
        <strain evidence="4">MM31A-1</strain>
    </source>
</reference>
<feature type="compositionally biased region" description="Gly residues" evidence="2">
    <location>
        <begin position="67"/>
        <end position="83"/>
    </location>
</feature>
<feature type="compositionally biased region" description="Acidic residues" evidence="2">
    <location>
        <begin position="528"/>
        <end position="539"/>
    </location>
</feature>
<evidence type="ECO:0000256" key="3">
    <source>
        <dbReference type="SAM" id="SignalP"/>
    </source>
</evidence>
<dbReference type="Pfam" id="PF05542">
    <property type="entry name" value="DUF760"/>
    <property type="match status" value="2"/>
</dbReference>
<feature type="chain" id="PRO_5031572650" evidence="3">
    <location>
        <begin position="18"/>
        <end position="553"/>
    </location>
</feature>